<organism evidence="2">
    <name type="scientific">Helicobacter pylori</name>
    <name type="common">Campylobacter pylori</name>
    <dbReference type="NCBI Taxonomy" id="210"/>
    <lineage>
        <taxon>Bacteria</taxon>
        <taxon>Pseudomonadati</taxon>
        <taxon>Campylobacterota</taxon>
        <taxon>Epsilonproteobacteria</taxon>
        <taxon>Campylobacterales</taxon>
        <taxon>Helicobacteraceae</taxon>
        <taxon>Helicobacter</taxon>
    </lineage>
</organism>
<accession>A0A060CU16</accession>
<evidence type="ECO:0000313" key="2">
    <source>
        <dbReference type="EMBL" id="AIA98807.1"/>
    </source>
</evidence>
<keyword evidence="1" id="KW-0175">Coiled coil</keyword>
<proteinExistence type="predicted"/>
<name>A0A060CU16_HELPX</name>
<dbReference type="AlphaFoldDB" id="A0A060CU16"/>
<gene>
    <name evidence="2" type="ORF">175_ICEHptfs4b_17</name>
</gene>
<evidence type="ECO:0000256" key="1">
    <source>
        <dbReference type="SAM" id="Coils"/>
    </source>
</evidence>
<protein>
    <submittedName>
        <fullName evidence="2">Phage protein</fullName>
    </submittedName>
</protein>
<reference evidence="2" key="1">
    <citation type="journal article" date="2014" name="BMC Genomics">
        <title>A comprehensive analysis of Helicobacter pylori plasticity zones reveals that they are integrating conjugative elements with intermediate integration specificity.</title>
        <authorList>
            <person name="Fischer W."/>
            <person name="Breithaupt U."/>
            <person name="Kern B."/>
            <person name="Smith S.I."/>
            <person name="Spicher C."/>
            <person name="Haas R."/>
        </authorList>
    </citation>
    <scope>NUCLEOTIDE SEQUENCE</scope>
    <source>
        <strain evidence="2">175</strain>
    </source>
</reference>
<dbReference type="EMBL" id="KF861858">
    <property type="protein sequence ID" value="AIA98807.1"/>
    <property type="molecule type" value="Genomic_DNA"/>
</dbReference>
<sequence length="293" mass="33852">MKLYNKIQELINESETLKQKNNEVLILARNELSKLVKKQADENLENLKNTFQGYLNGQLVEIPLIVKKNVKELVDKQTLIAEVRNELLSQFDKQAITNDLKQEIKNEIKSELYTLLNDRELQSELKEAKKEIVSETTSETTNALTSKILGILETRLNAITESVIKNLDFSFLAAQPKAFYSVINQNLKEMFLKELESEFLKNFIKEAIQNALNEAEKLKALKIAELKALCYLQVTLESQKVQLLQNALMLEAENLNNKMKIENEIAYNLKRKELIAEGKLEDEAFKQFKFRVI</sequence>
<feature type="coiled-coil region" evidence="1">
    <location>
        <begin position="7"/>
        <end position="50"/>
    </location>
</feature>